<name>A0AAF5DSZ1_STRER</name>
<organism evidence="1 2">
    <name type="scientific">Strongyloides stercoralis</name>
    <name type="common">Threadworm</name>
    <dbReference type="NCBI Taxonomy" id="6248"/>
    <lineage>
        <taxon>Eukaryota</taxon>
        <taxon>Metazoa</taxon>
        <taxon>Ecdysozoa</taxon>
        <taxon>Nematoda</taxon>
        <taxon>Chromadorea</taxon>
        <taxon>Rhabditida</taxon>
        <taxon>Tylenchina</taxon>
        <taxon>Panagrolaimomorpha</taxon>
        <taxon>Strongyloidoidea</taxon>
        <taxon>Strongyloididae</taxon>
        <taxon>Strongyloides</taxon>
    </lineage>
</organism>
<sequence>MTREPFVCYNIKSEPGENHILVRREAKETLREQQKNNDHILQTNKDYFNLTKDTHFYSNSDFSSENFKKHLASSQHNKNFHLSSLTLVSGKQQISDYGSAALIRKGAGYMTEWVELGQSIDGGEKMTNAASPKLCEIRASRLCLNQLFQLKKNIFFAKRGDFNNQ</sequence>
<reference evidence="2" key="1">
    <citation type="submission" date="2024-02" db="UniProtKB">
        <authorList>
            <consortium name="WormBaseParasite"/>
        </authorList>
    </citation>
    <scope>IDENTIFICATION</scope>
</reference>
<evidence type="ECO:0000313" key="1">
    <source>
        <dbReference type="Proteomes" id="UP000035681"/>
    </source>
</evidence>
<accession>A0AAF5DSZ1</accession>
<evidence type="ECO:0000313" key="2">
    <source>
        <dbReference type="WBParaSite" id="TCONS_00017265.p1"/>
    </source>
</evidence>
<dbReference type="AlphaFoldDB" id="A0AAF5DSZ1"/>
<keyword evidence="1" id="KW-1185">Reference proteome</keyword>
<proteinExistence type="predicted"/>
<dbReference type="WBParaSite" id="TCONS_00017265.p1">
    <property type="protein sequence ID" value="TCONS_00017265.p1"/>
    <property type="gene ID" value="XLOC_011541"/>
</dbReference>
<protein>
    <submittedName>
        <fullName evidence="2">Uncharacterized protein</fullName>
    </submittedName>
</protein>
<dbReference type="Proteomes" id="UP000035681">
    <property type="component" value="Unplaced"/>
</dbReference>